<feature type="domain" description="GHMP kinase N-terminal" evidence="10">
    <location>
        <begin position="92"/>
        <end position="180"/>
    </location>
</feature>
<name>A0ABT3VG84_9ACTN</name>
<accession>A0ABT3VG84</accession>
<dbReference type="Pfam" id="PF08544">
    <property type="entry name" value="GHMP_kinases_C"/>
    <property type="match status" value="1"/>
</dbReference>
<organism evidence="12 13">
    <name type="scientific">Streptomyces ortus</name>
    <dbReference type="NCBI Taxonomy" id="2867268"/>
    <lineage>
        <taxon>Bacteria</taxon>
        <taxon>Bacillati</taxon>
        <taxon>Actinomycetota</taxon>
        <taxon>Actinomycetes</taxon>
        <taxon>Kitasatosporales</taxon>
        <taxon>Streptomycetaceae</taxon>
        <taxon>Streptomyces</taxon>
    </lineage>
</organism>
<dbReference type="NCBIfam" id="TIGR01220">
    <property type="entry name" value="Pmev_kin_Gr_pos"/>
    <property type="match status" value="1"/>
</dbReference>
<gene>
    <name evidence="12" type="ORF">K3769_40550</name>
</gene>
<dbReference type="Gene3D" id="3.30.70.890">
    <property type="entry name" value="GHMP kinase, C-terminal domain"/>
    <property type="match status" value="1"/>
</dbReference>
<feature type="domain" description="GHMP kinase C-terminal" evidence="11">
    <location>
        <begin position="296"/>
        <end position="353"/>
    </location>
</feature>
<evidence type="ECO:0000256" key="2">
    <source>
        <dbReference type="ARBA" id="ARBA00022516"/>
    </source>
</evidence>
<keyword evidence="13" id="KW-1185">Reference proteome</keyword>
<dbReference type="SUPFAM" id="SSF54211">
    <property type="entry name" value="Ribosomal protein S5 domain 2-like"/>
    <property type="match status" value="1"/>
</dbReference>
<dbReference type="Pfam" id="PF00288">
    <property type="entry name" value="GHMP_kinases_N"/>
    <property type="match status" value="1"/>
</dbReference>
<dbReference type="SUPFAM" id="SSF55060">
    <property type="entry name" value="GHMP Kinase, C-terminal domain"/>
    <property type="match status" value="1"/>
</dbReference>
<dbReference type="InterPro" id="IPR006204">
    <property type="entry name" value="GHMP_kinase_N_dom"/>
</dbReference>
<reference evidence="12" key="1">
    <citation type="journal article" date="2022" name="bioRxiv">
        <title>Discovery and biosynthetic assessment of Streptomyces ortus sp nov. isolated from a deep-sea sponge.</title>
        <authorList>
            <person name="Williams S.E."/>
        </authorList>
    </citation>
    <scope>NUCLEOTIDE SEQUENCE</scope>
    <source>
        <strain evidence="12">A15ISP2-DRY2</strain>
    </source>
</reference>
<dbReference type="PANTHER" id="PTHR43290">
    <property type="entry name" value="MEVALONATE KINASE"/>
    <property type="match status" value="1"/>
</dbReference>
<evidence type="ECO:0000259" key="11">
    <source>
        <dbReference type="Pfam" id="PF08544"/>
    </source>
</evidence>
<evidence type="ECO:0000256" key="1">
    <source>
        <dbReference type="ARBA" id="ARBA00022490"/>
    </source>
</evidence>
<keyword evidence="6" id="KW-0067">ATP-binding</keyword>
<dbReference type="PANTHER" id="PTHR43290:SF2">
    <property type="entry name" value="MEVALONATE KINASE"/>
    <property type="match status" value="1"/>
</dbReference>
<dbReference type="InterPro" id="IPR013750">
    <property type="entry name" value="GHMP_kinase_C_dom"/>
</dbReference>
<dbReference type="Gene3D" id="3.30.230.10">
    <property type="match status" value="1"/>
</dbReference>
<evidence type="ECO:0000256" key="7">
    <source>
        <dbReference type="ARBA" id="ARBA00022842"/>
    </source>
</evidence>
<dbReference type="EMBL" id="JAIFZO010000002">
    <property type="protein sequence ID" value="MCX4238957.1"/>
    <property type="molecule type" value="Genomic_DNA"/>
</dbReference>
<keyword evidence="4" id="KW-0547">Nucleotide-binding</keyword>
<keyword evidence="3 12" id="KW-0808">Transferase</keyword>
<evidence type="ECO:0000313" key="12">
    <source>
        <dbReference type="EMBL" id="MCX4238957.1"/>
    </source>
</evidence>
<dbReference type="EC" id="2.7.4.2" evidence="12"/>
<keyword evidence="5 12" id="KW-0418">Kinase</keyword>
<evidence type="ECO:0000256" key="9">
    <source>
        <dbReference type="ARBA" id="ARBA00029438"/>
    </source>
</evidence>
<evidence type="ECO:0000313" key="13">
    <source>
        <dbReference type="Proteomes" id="UP001165590"/>
    </source>
</evidence>
<evidence type="ECO:0000256" key="6">
    <source>
        <dbReference type="ARBA" id="ARBA00022840"/>
    </source>
</evidence>
<keyword evidence="8" id="KW-0443">Lipid metabolism</keyword>
<evidence type="ECO:0000256" key="4">
    <source>
        <dbReference type="ARBA" id="ARBA00022741"/>
    </source>
</evidence>
<protein>
    <submittedName>
        <fullName evidence="12">Phosphomevalonate kinase</fullName>
        <ecNumber evidence="12">2.7.4.2</ecNumber>
    </submittedName>
</protein>
<evidence type="ECO:0000256" key="5">
    <source>
        <dbReference type="ARBA" id="ARBA00022777"/>
    </source>
</evidence>
<keyword evidence="7" id="KW-0460">Magnesium</keyword>
<dbReference type="InterPro" id="IPR020568">
    <property type="entry name" value="Ribosomal_Su5_D2-typ_SF"/>
</dbReference>
<evidence type="ECO:0000256" key="8">
    <source>
        <dbReference type="ARBA" id="ARBA00023098"/>
    </source>
</evidence>
<evidence type="ECO:0000259" key="10">
    <source>
        <dbReference type="Pfam" id="PF00288"/>
    </source>
</evidence>
<dbReference type="InterPro" id="IPR014721">
    <property type="entry name" value="Ribsml_uS5_D2-typ_fold_subgr"/>
</dbReference>
<dbReference type="PRINTS" id="PR00959">
    <property type="entry name" value="MEVGALKINASE"/>
</dbReference>
<comment type="caution">
    <text evidence="12">The sequence shown here is derived from an EMBL/GenBank/DDBJ whole genome shotgun (WGS) entry which is preliminary data.</text>
</comment>
<evidence type="ECO:0000256" key="3">
    <source>
        <dbReference type="ARBA" id="ARBA00022679"/>
    </source>
</evidence>
<dbReference type="InterPro" id="IPR036554">
    <property type="entry name" value="GHMP_kinase_C_sf"/>
</dbReference>
<comment type="pathway">
    <text evidence="9">Isoprenoid biosynthesis; isopentenyl diphosphate biosynthesis via mevalonate pathway; isopentenyl diphosphate from (R)-mevalonate: step 1/3.</text>
</comment>
<dbReference type="InterPro" id="IPR005917">
    <property type="entry name" value="Pmev_kinase_bact"/>
</dbReference>
<dbReference type="GO" id="GO:0004631">
    <property type="term" value="F:phosphomevalonate kinase activity"/>
    <property type="evidence" value="ECO:0007669"/>
    <property type="project" value="UniProtKB-EC"/>
</dbReference>
<dbReference type="Proteomes" id="UP001165590">
    <property type="component" value="Unassembled WGS sequence"/>
</dbReference>
<keyword evidence="2" id="KW-0444">Lipid biosynthesis</keyword>
<dbReference type="RefSeq" id="WP_267031209.1">
    <property type="nucleotide sequence ID" value="NZ_JAIFZO010000002.1"/>
</dbReference>
<dbReference type="InterPro" id="IPR006205">
    <property type="entry name" value="Mev_gal_kin"/>
</dbReference>
<keyword evidence="1" id="KW-0963">Cytoplasm</keyword>
<sequence>MTAARTTRRAPGKLMIAGEYAVLEPGRPAIVVAVDRYVTATATAAEGADIVIDSDLLGHEVRLRRAGQGLEALPGEDPSLAGGVLAHVVSVVETIDRLRTERRLPLAPVRLSVRSDLHRAGVKTGLGSSAAVTVAATRALADHYGMRLSPEDGFRLALLASVRVDTGPSGADLAAATWGGWVSYRSPDRESLLAGLHRDGVAHTLRCPWTDCAVGPLPPPTGLALHVGWSGSPASTTALVADLATRPEWQGALRTRFIEDSEACVSTAERALRHDEPEVLLDAVRTARGLLTRLDAETSLGIVTAPLHRLCEVAESCGATAKPSGAGGGDCGIALLPAHHSAALLRLRWTAAGITPLPLEVTTGLAADPAAEDRIVPGPSPSLQGHT</sequence>
<proteinExistence type="predicted"/>